<name>A0AAE0RZC1_9BIVA</name>
<comment type="caution">
    <text evidence="2">The sequence shown here is derived from an EMBL/GenBank/DDBJ whole genome shotgun (WGS) entry which is preliminary data.</text>
</comment>
<dbReference type="PANTHER" id="PTHR34504">
    <property type="entry name" value="ANTITOXIN HICB"/>
    <property type="match status" value="1"/>
</dbReference>
<feature type="domain" description="HicB-like antitoxin of toxin-antitoxin system" evidence="1">
    <location>
        <begin position="4"/>
        <end position="63"/>
    </location>
</feature>
<protein>
    <recommendedName>
        <fullName evidence="1">HicB-like antitoxin of toxin-antitoxin system domain-containing protein</fullName>
    </recommendedName>
</protein>
<reference evidence="2" key="3">
    <citation type="submission" date="2023-05" db="EMBL/GenBank/DDBJ databases">
        <authorList>
            <person name="Smith C.H."/>
        </authorList>
    </citation>
    <scope>NUCLEOTIDE SEQUENCE</scope>
    <source>
        <strain evidence="2">CHS0354</strain>
        <tissue evidence="2">Mantle</tissue>
    </source>
</reference>
<reference evidence="2" key="1">
    <citation type="journal article" date="2021" name="Genome Biol. Evol.">
        <title>A High-Quality Reference Genome for a Parasitic Bivalve with Doubly Uniparental Inheritance (Bivalvia: Unionida).</title>
        <authorList>
            <person name="Smith C.H."/>
        </authorList>
    </citation>
    <scope>NUCLEOTIDE SEQUENCE</scope>
    <source>
        <strain evidence="2">CHS0354</strain>
    </source>
</reference>
<dbReference type="SUPFAM" id="SSF143100">
    <property type="entry name" value="TTHA1013/TTHA0281-like"/>
    <property type="match status" value="1"/>
</dbReference>
<dbReference type="Proteomes" id="UP001195483">
    <property type="component" value="Unassembled WGS sequence"/>
</dbReference>
<dbReference type="Gene3D" id="3.30.160.250">
    <property type="match status" value="1"/>
</dbReference>
<evidence type="ECO:0000313" key="3">
    <source>
        <dbReference type="Proteomes" id="UP001195483"/>
    </source>
</evidence>
<gene>
    <name evidence="2" type="ORF">CHS0354_023930</name>
</gene>
<dbReference type="InterPro" id="IPR031807">
    <property type="entry name" value="HicB-like"/>
</dbReference>
<dbReference type="AlphaFoldDB" id="A0AAE0RZC1"/>
<proteinExistence type="predicted"/>
<dbReference type="InterPro" id="IPR035069">
    <property type="entry name" value="TTHA1013/TTHA0281-like"/>
</dbReference>
<organism evidence="2 3">
    <name type="scientific">Potamilus streckersoni</name>
    <dbReference type="NCBI Taxonomy" id="2493646"/>
    <lineage>
        <taxon>Eukaryota</taxon>
        <taxon>Metazoa</taxon>
        <taxon>Spiralia</taxon>
        <taxon>Lophotrochozoa</taxon>
        <taxon>Mollusca</taxon>
        <taxon>Bivalvia</taxon>
        <taxon>Autobranchia</taxon>
        <taxon>Heteroconchia</taxon>
        <taxon>Palaeoheterodonta</taxon>
        <taxon>Unionida</taxon>
        <taxon>Unionoidea</taxon>
        <taxon>Unionidae</taxon>
        <taxon>Ambleminae</taxon>
        <taxon>Lampsilini</taxon>
        <taxon>Potamilus</taxon>
    </lineage>
</organism>
<reference evidence="2" key="2">
    <citation type="journal article" date="2021" name="Genome Biol. Evol.">
        <title>Developing a high-quality reference genome for a parasitic bivalve with doubly uniparental inheritance (Bivalvia: Unionida).</title>
        <authorList>
            <person name="Smith C.H."/>
        </authorList>
    </citation>
    <scope>NUCLEOTIDE SEQUENCE</scope>
    <source>
        <strain evidence="2">CHS0354</strain>
        <tissue evidence="2">Mantle</tissue>
    </source>
</reference>
<dbReference type="PANTHER" id="PTHR34504:SF2">
    <property type="entry name" value="UPF0150 PROTEIN SSL0259"/>
    <property type="match status" value="1"/>
</dbReference>
<evidence type="ECO:0000313" key="2">
    <source>
        <dbReference type="EMBL" id="KAK3582386.1"/>
    </source>
</evidence>
<sequence>MLTYKIHIQKAEEGGYEVFVPALPGCFTQGETIDEAIQMAKEAIEIYIEELTERGEKKNRISCTKNTTPAGYDATPAGNAATPAGVAITPCLERVIERT</sequence>
<dbReference type="Pfam" id="PF15919">
    <property type="entry name" value="HicB_lk_antitox"/>
    <property type="match status" value="1"/>
</dbReference>
<dbReference type="InterPro" id="IPR051404">
    <property type="entry name" value="TA_system_antitoxin"/>
</dbReference>
<keyword evidence="3" id="KW-1185">Reference proteome</keyword>
<dbReference type="EMBL" id="JAEAOA010001427">
    <property type="protein sequence ID" value="KAK3582386.1"/>
    <property type="molecule type" value="Genomic_DNA"/>
</dbReference>
<accession>A0AAE0RZC1</accession>
<evidence type="ECO:0000259" key="1">
    <source>
        <dbReference type="Pfam" id="PF15919"/>
    </source>
</evidence>